<evidence type="ECO:0000256" key="7">
    <source>
        <dbReference type="ARBA" id="ARBA00022694"/>
    </source>
</evidence>
<comment type="similarity">
    <text evidence="4">Belongs to the ELP4 family.</text>
</comment>
<evidence type="ECO:0000256" key="9">
    <source>
        <dbReference type="SAM" id="MobiDB-lite"/>
    </source>
</evidence>
<accession>A0A0H5FSQ0</accession>
<evidence type="ECO:0000256" key="5">
    <source>
        <dbReference type="ARBA" id="ARBA00020265"/>
    </source>
</evidence>
<evidence type="ECO:0000256" key="2">
    <source>
        <dbReference type="ARBA" id="ARBA00004496"/>
    </source>
</evidence>
<evidence type="ECO:0000256" key="6">
    <source>
        <dbReference type="ARBA" id="ARBA00022490"/>
    </source>
</evidence>
<gene>
    <name evidence="10" type="ORF">ls5930a1_00048</name>
</gene>
<comment type="subcellular location">
    <subcellularLocation>
        <location evidence="2">Cytoplasm</location>
    </subcellularLocation>
    <subcellularLocation>
        <location evidence="1">Nucleus</location>
    </subcellularLocation>
</comment>
<dbReference type="Pfam" id="PF05625">
    <property type="entry name" value="PAXNEB"/>
    <property type="match status" value="1"/>
</dbReference>
<dbReference type="GO" id="GO:0002098">
    <property type="term" value="P:tRNA wobble uridine modification"/>
    <property type="evidence" value="ECO:0007669"/>
    <property type="project" value="InterPro"/>
</dbReference>
<comment type="pathway">
    <text evidence="3">tRNA modification; 5-methoxycarbonylmethyl-2-thiouridine-tRNA biosynthesis.</text>
</comment>
<dbReference type="AlphaFoldDB" id="A0A0H5FSQ0"/>
<protein>
    <recommendedName>
        <fullName evidence="5">Elongator complex protein 4</fullName>
    </recommendedName>
</protein>
<evidence type="ECO:0000256" key="4">
    <source>
        <dbReference type="ARBA" id="ARBA00007573"/>
    </source>
</evidence>
<feature type="region of interest" description="Disordered" evidence="9">
    <location>
        <begin position="418"/>
        <end position="445"/>
    </location>
</feature>
<dbReference type="GO" id="GO:0005737">
    <property type="term" value="C:cytoplasm"/>
    <property type="evidence" value="ECO:0007669"/>
    <property type="project" value="UniProtKB-SubCell"/>
</dbReference>
<dbReference type="Gene3D" id="3.40.50.300">
    <property type="entry name" value="P-loop containing nucleotide triphosphate hydrolases"/>
    <property type="match status" value="2"/>
</dbReference>
<feature type="region of interest" description="Disordered" evidence="9">
    <location>
        <begin position="1"/>
        <end position="22"/>
    </location>
</feature>
<evidence type="ECO:0000256" key="8">
    <source>
        <dbReference type="ARBA" id="ARBA00023242"/>
    </source>
</evidence>
<reference evidence="10" key="1">
    <citation type="submission" date="2015-06" db="EMBL/GenBank/DDBJ databases">
        <title>Genetic Architecture Underlying Mating-Type Determination in the Yeast Leucosporidium scottii and the Evolution of Mating Systems in Basidiomycetes.</title>
        <authorList>
            <person name="Maia T.M."/>
            <person name="Lopes S."/>
            <person name="Almeida J.M.G.C.F."/>
            <person name="Rosa L.H."/>
            <person name="Sampaio J.P."/>
            <person name="Goncalves P."/>
            <person name="Coelho M.A."/>
        </authorList>
    </citation>
    <scope>NUCLEOTIDE SEQUENCE</scope>
</reference>
<evidence type="ECO:0000256" key="1">
    <source>
        <dbReference type="ARBA" id="ARBA00004123"/>
    </source>
</evidence>
<keyword evidence="6" id="KW-0963">Cytoplasm</keyword>
<sequence length="445" mass="48781">MSSFKRRVTTTPLPGSRPSPYNSLPLLSTGLSSLDDLLGGGLPLSSSLLIQSDALTSYADLLLKFWVAQGLEAKQEVVVVGSALDSEGPQGLVESLMEVDGGQVLGDEEDEEENKEAKEEKLKIAFRYEGMKQHATTVSAPTRKQLLPLLNPLRADELTFARFSTAPKGIENDVYCSLFDLTTTKQLRAADRARLTVVDVDELAERPTGVYEALYERLESIITEKGYLLPEDGAKPSKALRIAISSFGSPSWGPSSSAALYSFLHRLRPLLRRSACTLISTFPLPLHASSPTLLTRLSHASDAVLSLTSFASSPLSISQFPRHHGLLSIPKLPALGSLVPPSAKLSVLRGLGGGGEGRENNLGFRVKRRRFVVETVNADEPVGPEVEKKKVEKKVEEKKVELKVKEQIVERETKVRFAGEKEAPKEQPRRSVSSIMHKQPELYEF</sequence>
<organism evidence="10">
    <name type="scientific">Leucosporidium scottii</name>
    <dbReference type="NCBI Taxonomy" id="5278"/>
    <lineage>
        <taxon>Eukaryota</taxon>
        <taxon>Fungi</taxon>
        <taxon>Dikarya</taxon>
        <taxon>Basidiomycota</taxon>
        <taxon>Pucciniomycotina</taxon>
        <taxon>Microbotryomycetes</taxon>
        <taxon>Leucosporidiales</taxon>
        <taxon>Leucosporidium</taxon>
    </lineage>
</organism>
<feature type="non-terminal residue" evidence="10">
    <location>
        <position position="1"/>
    </location>
</feature>
<dbReference type="CDD" id="cd19494">
    <property type="entry name" value="Elp4"/>
    <property type="match status" value="1"/>
</dbReference>
<feature type="compositionally biased region" description="Basic and acidic residues" evidence="9">
    <location>
        <begin position="418"/>
        <end position="429"/>
    </location>
</feature>
<proteinExistence type="inferred from homology"/>
<dbReference type="InterPro" id="IPR008728">
    <property type="entry name" value="Elongator_complex_protein_4"/>
</dbReference>
<evidence type="ECO:0000313" key="10">
    <source>
        <dbReference type="EMBL" id="CRX78966.1"/>
    </source>
</evidence>
<evidence type="ECO:0000256" key="3">
    <source>
        <dbReference type="ARBA" id="ARBA00005043"/>
    </source>
</evidence>
<dbReference type="PANTHER" id="PTHR12896:SF1">
    <property type="entry name" value="ELONGATOR COMPLEX PROTEIN 4"/>
    <property type="match status" value="1"/>
</dbReference>
<dbReference type="InterPro" id="IPR027417">
    <property type="entry name" value="P-loop_NTPase"/>
</dbReference>
<dbReference type="GO" id="GO:0033588">
    <property type="term" value="C:elongator holoenzyme complex"/>
    <property type="evidence" value="ECO:0007669"/>
    <property type="project" value="InterPro"/>
</dbReference>
<dbReference type="PANTHER" id="PTHR12896">
    <property type="entry name" value="PAX6 NEIGHBOR PROTEIN PAXNEB"/>
    <property type="match status" value="1"/>
</dbReference>
<keyword evidence="7" id="KW-0819">tRNA processing</keyword>
<dbReference type="GO" id="GO:0008023">
    <property type="term" value="C:transcription elongation factor complex"/>
    <property type="evidence" value="ECO:0007669"/>
    <property type="project" value="TreeGrafter"/>
</dbReference>
<name>A0A0H5FSQ0_9BASI</name>
<dbReference type="UniPathway" id="UPA00988"/>
<keyword evidence="8" id="KW-0539">Nucleus</keyword>
<dbReference type="EMBL" id="LN868506">
    <property type="protein sequence ID" value="CRX78966.1"/>
    <property type="molecule type" value="Genomic_DNA"/>
</dbReference>